<keyword evidence="2" id="KW-1185">Reference proteome</keyword>
<protein>
    <submittedName>
        <fullName evidence="1">Dynein heavy chain 9, axonemal</fullName>
    </submittedName>
</protein>
<dbReference type="STRING" id="246437.L9KXP0"/>
<dbReference type="AlphaFoldDB" id="L9KXP0"/>
<evidence type="ECO:0000313" key="2">
    <source>
        <dbReference type="Proteomes" id="UP000011518"/>
    </source>
</evidence>
<dbReference type="InParanoid" id="L9KXP0"/>
<reference evidence="2" key="2">
    <citation type="journal article" date="2013" name="Nat. Commun.">
        <title>Genome of the Chinese tree shrew.</title>
        <authorList>
            <person name="Fan Y."/>
            <person name="Huang Z.Y."/>
            <person name="Cao C.C."/>
            <person name="Chen C.S."/>
            <person name="Chen Y.X."/>
            <person name="Fan D.D."/>
            <person name="He J."/>
            <person name="Hou H.L."/>
            <person name="Hu L."/>
            <person name="Hu X.T."/>
            <person name="Jiang X.T."/>
            <person name="Lai R."/>
            <person name="Lang Y.S."/>
            <person name="Liang B."/>
            <person name="Liao S.G."/>
            <person name="Mu D."/>
            <person name="Ma Y.Y."/>
            <person name="Niu Y.Y."/>
            <person name="Sun X.Q."/>
            <person name="Xia J.Q."/>
            <person name="Xiao J."/>
            <person name="Xiong Z.Q."/>
            <person name="Xu L."/>
            <person name="Yang L."/>
            <person name="Zhang Y."/>
            <person name="Zhao W."/>
            <person name="Zhao X.D."/>
            <person name="Zheng Y.T."/>
            <person name="Zhou J.M."/>
            <person name="Zhu Y.B."/>
            <person name="Zhang G.J."/>
            <person name="Wang J."/>
            <person name="Yao Y.G."/>
        </authorList>
    </citation>
    <scope>NUCLEOTIDE SEQUENCE [LARGE SCALE GENOMIC DNA]</scope>
</reference>
<reference evidence="2" key="1">
    <citation type="submission" date="2012-07" db="EMBL/GenBank/DDBJ databases">
        <title>Genome of the Chinese tree shrew, a rising model animal genetically related to primates.</title>
        <authorList>
            <person name="Zhang G."/>
            <person name="Fan Y."/>
            <person name="Yao Y."/>
            <person name="Huang Z."/>
        </authorList>
    </citation>
    <scope>NUCLEOTIDE SEQUENCE [LARGE SCALE GENOMIC DNA]</scope>
</reference>
<dbReference type="EMBL" id="KB320619">
    <property type="protein sequence ID" value="ELW67259.1"/>
    <property type="molecule type" value="Genomic_DNA"/>
</dbReference>
<name>L9KXP0_TUPCH</name>
<dbReference type="Proteomes" id="UP000011518">
    <property type="component" value="Unassembled WGS sequence"/>
</dbReference>
<sequence>MMILCNGPNIDLSSGTYKCKAGITPIFEAQLSLAIPELIFYPSLESGVKGGFYDIIEGLVNSIFRISSLVPRLSPWNGSPHYQVDLEGMAHLASMRATLLERVQSTMALCCSYRNTFSPYSYLYVEDRKEILGQFLLYGHVLTPEEMEALVDDGIPENPPLLHQFKVQIDSYETLYGERFVTLNLVGELQYSIQQSDDTKLTPLLNSELVLLNAAAALLCDLGLWTGKK</sequence>
<dbReference type="eggNOG" id="KOG3595">
    <property type="taxonomic scope" value="Eukaryota"/>
</dbReference>
<evidence type="ECO:0000313" key="1">
    <source>
        <dbReference type="EMBL" id="ELW67259.1"/>
    </source>
</evidence>
<organism evidence="1 2">
    <name type="scientific">Tupaia chinensis</name>
    <name type="common">Chinese tree shrew</name>
    <name type="synonym">Tupaia belangeri chinensis</name>
    <dbReference type="NCBI Taxonomy" id="246437"/>
    <lineage>
        <taxon>Eukaryota</taxon>
        <taxon>Metazoa</taxon>
        <taxon>Chordata</taxon>
        <taxon>Craniata</taxon>
        <taxon>Vertebrata</taxon>
        <taxon>Euteleostomi</taxon>
        <taxon>Mammalia</taxon>
        <taxon>Eutheria</taxon>
        <taxon>Euarchontoglires</taxon>
        <taxon>Scandentia</taxon>
        <taxon>Tupaiidae</taxon>
        <taxon>Tupaia</taxon>
    </lineage>
</organism>
<gene>
    <name evidence="1" type="ORF">TREES_T100016891</name>
</gene>
<proteinExistence type="predicted"/>
<accession>L9KXP0</accession>